<evidence type="ECO:0000313" key="9">
    <source>
        <dbReference type="EMBL" id="GAX72901.1"/>
    </source>
</evidence>
<evidence type="ECO:0000256" key="1">
    <source>
        <dbReference type="ARBA" id="ARBA00004127"/>
    </source>
</evidence>
<feature type="region of interest" description="Disordered" evidence="7">
    <location>
        <begin position="432"/>
        <end position="456"/>
    </location>
</feature>
<evidence type="ECO:0000256" key="3">
    <source>
        <dbReference type="ARBA" id="ARBA00022448"/>
    </source>
</evidence>
<keyword evidence="5 8" id="KW-1133">Transmembrane helix</keyword>
<feature type="transmembrane region" description="Helical" evidence="8">
    <location>
        <begin position="326"/>
        <end position="343"/>
    </location>
</feature>
<feature type="transmembrane region" description="Helical" evidence="8">
    <location>
        <begin position="112"/>
        <end position="139"/>
    </location>
</feature>
<evidence type="ECO:0000256" key="6">
    <source>
        <dbReference type="ARBA" id="ARBA00023136"/>
    </source>
</evidence>
<keyword evidence="3" id="KW-0813">Transport</keyword>
<dbReference type="OrthoDB" id="431212at2759"/>
<dbReference type="Pfam" id="PF00860">
    <property type="entry name" value="Xan_ur_permease"/>
    <property type="match status" value="1"/>
</dbReference>
<feature type="transmembrane region" description="Helical" evidence="8">
    <location>
        <begin position="72"/>
        <end position="100"/>
    </location>
</feature>
<dbReference type="EMBL" id="BEGY01000001">
    <property type="protein sequence ID" value="GAX72901.1"/>
    <property type="molecule type" value="Genomic_DNA"/>
</dbReference>
<keyword evidence="4 8" id="KW-0812">Transmembrane</keyword>
<dbReference type="Proteomes" id="UP000232323">
    <property type="component" value="Unassembled WGS sequence"/>
</dbReference>
<evidence type="ECO:0000256" key="4">
    <source>
        <dbReference type="ARBA" id="ARBA00022692"/>
    </source>
</evidence>
<name>A0A250WQ29_9CHLO</name>
<evidence type="ECO:0000313" key="10">
    <source>
        <dbReference type="Proteomes" id="UP000232323"/>
    </source>
</evidence>
<feature type="transmembrane region" description="Helical" evidence="8">
    <location>
        <begin position="375"/>
        <end position="395"/>
    </location>
</feature>
<sequence length="531" mass="55591">MSNTDLMTKFGSMLDSYFLISKRGSSIGVEMRAGFSSFLTVAYILVVNPQILSGAGLPINSVTTSTALSSAIATFLTGVFANLPMVISPGMGLNAFLVFSQVLGLGVSLPQAFACCIVASVVVAVLAVLKALNIILALVPNTIKLATVVGMGLLLSLIGLQSAGVVVANEDTMVGLGDLATLNVALAVGGLALIASLHYNKVRGSILIGMTVTALSYFTILNKWPAKVFALPEIQFFPHDFSQIQAMNPSAISAIIAYTLVMVFDIGGAMFGLGKLAGIVSGNSVPGSIPLFLSAAAGTAFGALTGTTPLIIAAESAVGIKEGGRTGLVAVTASLCFLISLFLAPVIQALPPVTTAPVLVLVGAMMMGEAGHIDWTVMTSAVPAFLTMVIQPFTFSIANGIYAGLAFSVILFFFTGDFLVYFRNLSKPFPGEEMEEEHGDDDAHHEPLLSGGEHPRRISSPFNYTRMSHRITADIQDVISRSHYDRTPELLIGSSRQGSDALARSLPANSQTGFDIPRSSPPMYPPVPSGH</sequence>
<proteinExistence type="inferred from homology"/>
<dbReference type="GO" id="GO:0005886">
    <property type="term" value="C:plasma membrane"/>
    <property type="evidence" value="ECO:0007669"/>
    <property type="project" value="TreeGrafter"/>
</dbReference>
<dbReference type="AlphaFoldDB" id="A0A250WQ29"/>
<evidence type="ECO:0000256" key="5">
    <source>
        <dbReference type="ARBA" id="ARBA00022989"/>
    </source>
</evidence>
<gene>
    <name evidence="9" type="ORF">CEUSTIGMA_g356.t1</name>
</gene>
<feature type="transmembrane region" description="Helical" evidence="8">
    <location>
        <begin position="291"/>
        <end position="314"/>
    </location>
</feature>
<dbReference type="STRING" id="1157962.A0A250WQ29"/>
<comment type="subcellular location">
    <subcellularLocation>
        <location evidence="1">Endomembrane system</location>
        <topology evidence="1">Multi-pass membrane protein</topology>
    </subcellularLocation>
</comment>
<comment type="similarity">
    <text evidence="2">Belongs to the nucleobase:cation symporter-2 (NCS2) (TC 2.A.40) family. Azg-like subfamily.</text>
</comment>
<keyword evidence="6 8" id="KW-0472">Membrane</keyword>
<evidence type="ECO:0000256" key="8">
    <source>
        <dbReference type="SAM" id="Phobius"/>
    </source>
</evidence>
<dbReference type="GO" id="GO:0005345">
    <property type="term" value="F:purine nucleobase transmembrane transporter activity"/>
    <property type="evidence" value="ECO:0007669"/>
    <property type="project" value="TreeGrafter"/>
</dbReference>
<feature type="transmembrane region" description="Helical" evidence="8">
    <location>
        <begin position="401"/>
        <end position="422"/>
    </location>
</feature>
<dbReference type="GO" id="GO:0012505">
    <property type="term" value="C:endomembrane system"/>
    <property type="evidence" value="ECO:0007669"/>
    <property type="project" value="UniProtKB-SubCell"/>
</dbReference>
<evidence type="ECO:0000256" key="2">
    <source>
        <dbReference type="ARBA" id="ARBA00005697"/>
    </source>
</evidence>
<keyword evidence="10" id="KW-1185">Reference proteome</keyword>
<dbReference type="InterPro" id="IPR006043">
    <property type="entry name" value="NCS2"/>
</dbReference>
<organism evidence="9 10">
    <name type="scientific">Chlamydomonas eustigma</name>
    <dbReference type="NCBI Taxonomy" id="1157962"/>
    <lineage>
        <taxon>Eukaryota</taxon>
        <taxon>Viridiplantae</taxon>
        <taxon>Chlorophyta</taxon>
        <taxon>core chlorophytes</taxon>
        <taxon>Chlorophyceae</taxon>
        <taxon>CS clade</taxon>
        <taxon>Chlamydomonadales</taxon>
        <taxon>Chlamydomonadaceae</taxon>
        <taxon>Chlamydomonas</taxon>
    </lineage>
</organism>
<evidence type="ECO:0000256" key="7">
    <source>
        <dbReference type="SAM" id="MobiDB-lite"/>
    </source>
</evidence>
<dbReference type="PANTHER" id="PTHR43337:SF1">
    <property type="entry name" value="XANTHINE_URACIL PERMEASE C887.17-RELATED"/>
    <property type="match status" value="1"/>
</dbReference>
<feature type="region of interest" description="Disordered" evidence="7">
    <location>
        <begin position="504"/>
        <end position="531"/>
    </location>
</feature>
<feature type="transmembrane region" description="Helical" evidence="8">
    <location>
        <begin position="251"/>
        <end position="271"/>
    </location>
</feature>
<accession>A0A250WQ29</accession>
<reference evidence="9 10" key="1">
    <citation type="submission" date="2017-08" db="EMBL/GenBank/DDBJ databases">
        <title>Acidophilic green algal genome provides insights into adaptation to an acidic environment.</title>
        <authorList>
            <person name="Hirooka S."/>
            <person name="Hirose Y."/>
            <person name="Kanesaki Y."/>
            <person name="Higuchi S."/>
            <person name="Fujiwara T."/>
            <person name="Onuma R."/>
            <person name="Era A."/>
            <person name="Ohbayashi R."/>
            <person name="Uzuka A."/>
            <person name="Nozaki H."/>
            <person name="Yoshikawa H."/>
            <person name="Miyagishima S.Y."/>
        </authorList>
    </citation>
    <scope>NUCLEOTIDE SEQUENCE [LARGE SCALE GENOMIC DNA]</scope>
    <source>
        <strain evidence="9 10">NIES-2499</strain>
    </source>
</reference>
<feature type="transmembrane region" description="Helical" evidence="8">
    <location>
        <begin position="179"/>
        <end position="199"/>
    </location>
</feature>
<comment type="caution">
    <text evidence="9">The sequence shown here is derived from an EMBL/GenBank/DDBJ whole genome shotgun (WGS) entry which is preliminary data.</text>
</comment>
<feature type="compositionally biased region" description="Pro residues" evidence="7">
    <location>
        <begin position="519"/>
        <end position="531"/>
    </location>
</feature>
<protein>
    <submittedName>
        <fullName evidence="9">Uncharacterized protein</fullName>
    </submittedName>
</protein>
<dbReference type="PANTHER" id="PTHR43337">
    <property type="entry name" value="XANTHINE/URACIL PERMEASE C887.17-RELATED"/>
    <property type="match status" value="1"/>
</dbReference>
<feature type="transmembrane region" description="Helical" evidence="8">
    <location>
        <begin position="145"/>
        <end position="167"/>
    </location>
</feature>
<feature type="transmembrane region" description="Helical" evidence="8">
    <location>
        <begin position="33"/>
        <end position="52"/>
    </location>
</feature>
<dbReference type="InterPro" id="IPR045018">
    <property type="entry name" value="Azg-like"/>
</dbReference>